<comment type="caution">
    <text evidence="2">The sequence shown here is derived from an EMBL/GenBank/DDBJ whole genome shotgun (WGS) entry which is preliminary data.</text>
</comment>
<feature type="region of interest" description="Disordered" evidence="1">
    <location>
        <begin position="1"/>
        <end position="21"/>
    </location>
</feature>
<proteinExistence type="predicted"/>
<sequence>QGKIAHTQFAAQRSGSGVPELQSTARRVLSQRRQRFALVTATGLRQRTRREGGLN</sequence>
<evidence type="ECO:0000313" key="2">
    <source>
        <dbReference type="EMBL" id="KAJ8390009.1"/>
    </source>
</evidence>
<gene>
    <name evidence="2" type="ORF">AAFF_G00111700</name>
</gene>
<evidence type="ECO:0000256" key="1">
    <source>
        <dbReference type="SAM" id="MobiDB-lite"/>
    </source>
</evidence>
<feature type="non-terminal residue" evidence="2">
    <location>
        <position position="1"/>
    </location>
</feature>
<dbReference type="EMBL" id="JAINUG010000175">
    <property type="protein sequence ID" value="KAJ8390009.1"/>
    <property type="molecule type" value="Genomic_DNA"/>
</dbReference>
<name>A0AAD7RTB7_9TELE</name>
<reference evidence="2" key="1">
    <citation type="journal article" date="2023" name="Science">
        <title>Genome structures resolve the early diversification of teleost fishes.</title>
        <authorList>
            <person name="Parey E."/>
            <person name="Louis A."/>
            <person name="Montfort J."/>
            <person name="Bouchez O."/>
            <person name="Roques C."/>
            <person name="Iampietro C."/>
            <person name="Lluch J."/>
            <person name="Castinel A."/>
            <person name="Donnadieu C."/>
            <person name="Desvignes T."/>
            <person name="Floi Bucao C."/>
            <person name="Jouanno E."/>
            <person name="Wen M."/>
            <person name="Mejri S."/>
            <person name="Dirks R."/>
            <person name="Jansen H."/>
            <person name="Henkel C."/>
            <person name="Chen W.J."/>
            <person name="Zahm M."/>
            <person name="Cabau C."/>
            <person name="Klopp C."/>
            <person name="Thompson A.W."/>
            <person name="Robinson-Rechavi M."/>
            <person name="Braasch I."/>
            <person name="Lecointre G."/>
            <person name="Bobe J."/>
            <person name="Postlethwait J.H."/>
            <person name="Berthelot C."/>
            <person name="Roest Crollius H."/>
            <person name="Guiguen Y."/>
        </authorList>
    </citation>
    <scope>NUCLEOTIDE SEQUENCE</scope>
    <source>
        <strain evidence="2">NC1722</strain>
    </source>
</reference>
<keyword evidence="3" id="KW-1185">Reference proteome</keyword>
<protein>
    <submittedName>
        <fullName evidence="2">Uncharacterized protein</fullName>
    </submittedName>
</protein>
<organism evidence="2 3">
    <name type="scientific">Aldrovandia affinis</name>
    <dbReference type="NCBI Taxonomy" id="143900"/>
    <lineage>
        <taxon>Eukaryota</taxon>
        <taxon>Metazoa</taxon>
        <taxon>Chordata</taxon>
        <taxon>Craniata</taxon>
        <taxon>Vertebrata</taxon>
        <taxon>Euteleostomi</taxon>
        <taxon>Actinopterygii</taxon>
        <taxon>Neopterygii</taxon>
        <taxon>Teleostei</taxon>
        <taxon>Notacanthiformes</taxon>
        <taxon>Halosauridae</taxon>
        <taxon>Aldrovandia</taxon>
    </lineage>
</organism>
<dbReference type="Proteomes" id="UP001221898">
    <property type="component" value="Unassembled WGS sequence"/>
</dbReference>
<dbReference type="AlphaFoldDB" id="A0AAD7RTB7"/>
<feature type="compositionally biased region" description="Polar residues" evidence="1">
    <location>
        <begin position="9"/>
        <end position="21"/>
    </location>
</feature>
<evidence type="ECO:0000313" key="3">
    <source>
        <dbReference type="Proteomes" id="UP001221898"/>
    </source>
</evidence>
<accession>A0AAD7RTB7</accession>